<dbReference type="GO" id="GO:0046872">
    <property type="term" value="F:metal ion binding"/>
    <property type="evidence" value="ECO:0007669"/>
    <property type="project" value="UniProtKB-KW"/>
</dbReference>
<name>A0A0D6XBW2_THEFI</name>
<keyword evidence="5 6" id="KW-0326">Glycosidase</keyword>
<dbReference type="Proteomes" id="UP000030364">
    <property type="component" value="Unassembled WGS sequence"/>
</dbReference>
<evidence type="ECO:0000256" key="2">
    <source>
        <dbReference type="ARBA" id="ARBA00022801"/>
    </source>
</evidence>
<dbReference type="GO" id="GO:0016798">
    <property type="term" value="F:hydrolase activity, acting on glycosyl bonds"/>
    <property type="evidence" value="ECO:0007669"/>
    <property type="project" value="UniProtKB-KW"/>
</dbReference>
<dbReference type="PANTHER" id="PTHR42909">
    <property type="entry name" value="ZGC:136858"/>
    <property type="match status" value="1"/>
</dbReference>
<dbReference type="SUPFAM" id="SSF110581">
    <property type="entry name" value="Indigoidine synthase A-like"/>
    <property type="match status" value="1"/>
</dbReference>
<keyword evidence="7" id="KW-1185">Reference proteome</keyword>
<dbReference type="OrthoDB" id="9805870at2"/>
<dbReference type="GO" id="GO:0004730">
    <property type="term" value="F:pseudouridylate synthase activity"/>
    <property type="evidence" value="ECO:0007669"/>
    <property type="project" value="InterPro"/>
</dbReference>
<evidence type="ECO:0000256" key="5">
    <source>
        <dbReference type="ARBA" id="ARBA00023295"/>
    </source>
</evidence>
<reference evidence="6 7" key="1">
    <citation type="journal article" date="2015" name="Genome Announc.">
        <title>Draft Genome Sequence of the Thermophile Thermus filiformis ATCC 43280, Producer of Carotenoid-(Di)glucoside-Branched Fatty Acid (Di)esters and Source of Hyperthermostable Enzymes of Biotechnological Interest.</title>
        <authorList>
            <person name="Mandelli F."/>
            <person name="Oliveira Ramires B."/>
            <person name="Couger M.B."/>
            <person name="Paixao D.A."/>
            <person name="Camilo C.M."/>
            <person name="Polikarpov I."/>
            <person name="Prade R."/>
            <person name="Riano-Pachon D.M."/>
            <person name="Squina F.M."/>
        </authorList>
    </citation>
    <scope>NUCLEOTIDE SEQUENCE [LARGE SCALE GENOMIC DNA]</scope>
    <source>
        <strain evidence="6 7">ATCC 43280</strain>
    </source>
</reference>
<evidence type="ECO:0000256" key="4">
    <source>
        <dbReference type="ARBA" id="ARBA00023239"/>
    </source>
</evidence>
<dbReference type="GO" id="GO:0005737">
    <property type="term" value="C:cytoplasm"/>
    <property type="evidence" value="ECO:0007669"/>
    <property type="project" value="TreeGrafter"/>
</dbReference>
<protein>
    <submittedName>
        <fullName evidence="6">Pseudouridine-5'-phosphate glycosidase</fullName>
    </submittedName>
</protein>
<keyword evidence="2" id="KW-0378">Hydrolase</keyword>
<keyword evidence="3" id="KW-0464">Manganese</keyword>
<dbReference type="AlphaFoldDB" id="A0A0D6XBW2"/>
<evidence type="ECO:0000256" key="1">
    <source>
        <dbReference type="ARBA" id="ARBA00022723"/>
    </source>
</evidence>
<gene>
    <name evidence="6" type="ORF">THFILI_09850</name>
</gene>
<dbReference type="RefSeq" id="WP_038062168.1">
    <property type="nucleotide sequence ID" value="NZ_JPSL02000040.1"/>
</dbReference>
<dbReference type="PANTHER" id="PTHR42909:SF1">
    <property type="entry name" value="CARBOHYDRATE KINASE PFKB DOMAIN-CONTAINING PROTEIN"/>
    <property type="match status" value="1"/>
</dbReference>
<proteinExistence type="predicted"/>
<dbReference type="EMBL" id="JPSL02000040">
    <property type="protein sequence ID" value="KIX84373.1"/>
    <property type="molecule type" value="Genomic_DNA"/>
</dbReference>
<dbReference type="Gene3D" id="3.40.1790.10">
    <property type="entry name" value="Indigoidine synthase domain"/>
    <property type="match status" value="1"/>
</dbReference>
<evidence type="ECO:0000313" key="6">
    <source>
        <dbReference type="EMBL" id="KIX84373.1"/>
    </source>
</evidence>
<evidence type="ECO:0000313" key="7">
    <source>
        <dbReference type="Proteomes" id="UP000030364"/>
    </source>
</evidence>
<dbReference type="Pfam" id="PF04227">
    <property type="entry name" value="Indigoidine_A"/>
    <property type="match status" value="1"/>
</dbReference>
<dbReference type="InterPro" id="IPR007342">
    <property type="entry name" value="PsuG"/>
</dbReference>
<evidence type="ECO:0000256" key="3">
    <source>
        <dbReference type="ARBA" id="ARBA00023211"/>
    </source>
</evidence>
<accession>A0A0D6XBW2</accession>
<dbReference type="InterPro" id="IPR022830">
    <property type="entry name" value="Indigdn_synthA-like"/>
</dbReference>
<dbReference type="STRING" id="276.THFILI_09850"/>
<keyword evidence="1" id="KW-0479">Metal-binding</keyword>
<organism evidence="6 7">
    <name type="scientific">Thermus filiformis</name>
    <dbReference type="NCBI Taxonomy" id="276"/>
    <lineage>
        <taxon>Bacteria</taxon>
        <taxon>Thermotogati</taxon>
        <taxon>Deinococcota</taxon>
        <taxon>Deinococci</taxon>
        <taxon>Thermales</taxon>
        <taxon>Thermaceae</taxon>
        <taxon>Thermus</taxon>
    </lineage>
</organism>
<keyword evidence="4" id="KW-0456">Lyase</keyword>
<comment type="caution">
    <text evidence="6">The sequence shown here is derived from an EMBL/GenBank/DDBJ whole genome shotgun (WGS) entry which is preliminary data.</text>
</comment>
<sequence>MRNAEVALETALLTHGLPWPENLATMEALLKAVEEEGARPRPIGVVGGRVRVGLEREELVRLAQGGADKASLWNLAALLAAGKDAGTTVAATLHLAHRAGLEVFATGGIGGVHPVPFDESADLLALSRTPILVVASGPKSVLDLEATLERLETYGVSVVGFRTDRMPAFLSPDSPYPLPARVETPEEAAALYREARALGLGGVLLFNPVSEGLSFQEVQAHVEEANREARRLGVGGKALTPFLLRRLAERTGGRSLEVNRRLLLENARLAARVARALAVE</sequence>